<reference evidence="3 4" key="1">
    <citation type="submission" date="2016-08" db="EMBL/GenBank/DDBJ databases">
        <title>A Parts List for Fungal Cellulosomes Revealed by Comparative Genomics.</title>
        <authorList>
            <consortium name="DOE Joint Genome Institute"/>
            <person name="Haitjema C.H."/>
            <person name="Gilmore S.P."/>
            <person name="Henske J.K."/>
            <person name="Solomon K.V."/>
            <person name="De Groot R."/>
            <person name="Kuo A."/>
            <person name="Mondo S.J."/>
            <person name="Salamov A.A."/>
            <person name="Labutti K."/>
            <person name="Zhao Z."/>
            <person name="Chiniquy J."/>
            <person name="Barry K."/>
            <person name="Brewer H.M."/>
            <person name="Purvine S.O."/>
            <person name="Wright A.T."/>
            <person name="Boxma B."/>
            <person name="Van Alen T."/>
            <person name="Hackstein J.H."/>
            <person name="Baker S.E."/>
            <person name="Grigoriev I.V."/>
            <person name="O'Malley M.A."/>
        </authorList>
    </citation>
    <scope>NUCLEOTIDE SEQUENCE [LARGE SCALE GENOMIC DNA]</scope>
    <source>
        <strain evidence="3 4">S4</strain>
    </source>
</reference>
<accession>A0A1Y1WTY1</accession>
<dbReference type="Proteomes" id="UP000193944">
    <property type="component" value="Unassembled WGS sequence"/>
</dbReference>
<proteinExistence type="predicted"/>
<keyword evidence="4" id="KW-1185">Reference proteome</keyword>
<keyword evidence="1" id="KW-1133">Transmembrane helix</keyword>
<evidence type="ECO:0000256" key="2">
    <source>
        <dbReference type="SAM" id="SignalP"/>
    </source>
</evidence>
<protein>
    <submittedName>
        <fullName evidence="3">Uncharacterized protein</fullName>
    </submittedName>
</protein>
<feature type="signal peptide" evidence="2">
    <location>
        <begin position="1"/>
        <end position="19"/>
    </location>
</feature>
<keyword evidence="1" id="KW-0472">Membrane</keyword>
<comment type="caution">
    <text evidence="3">The sequence shown here is derived from an EMBL/GenBank/DDBJ whole genome shotgun (WGS) entry which is preliminary data.</text>
</comment>
<gene>
    <name evidence="3" type="ORF">BCR32DRAFT_248358</name>
</gene>
<evidence type="ECO:0000256" key="1">
    <source>
        <dbReference type="SAM" id="Phobius"/>
    </source>
</evidence>
<dbReference type="AlphaFoldDB" id="A0A1Y1WTY1"/>
<feature type="transmembrane region" description="Helical" evidence="1">
    <location>
        <begin position="223"/>
        <end position="240"/>
    </location>
</feature>
<organism evidence="3 4">
    <name type="scientific">Anaeromyces robustus</name>
    <dbReference type="NCBI Taxonomy" id="1754192"/>
    <lineage>
        <taxon>Eukaryota</taxon>
        <taxon>Fungi</taxon>
        <taxon>Fungi incertae sedis</taxon>
        <taxon>Chytridiomycota</taxon>
        <taxon>Chytridiomycota incertae sedis</taxon>
        <taxon>Neocallimastigomycetes</taxon>
        <taxon>Neocallimastigales</taxon>
        <taxon>Neocallimastigaceae</taxon>
        <taxon>Anaeromyces</taxon>
    </lineage>
</organism>
<evidence type="ECO:0000313" key="4">
    <source>
        <dbReference type="Proteomes" id="UP000193944"/>
    </source>
</evidence>
<dbReference type="EMBL" id="MCFG01000272">
    <property type="protein sequence ID" value="ORX76912.1"/>
    <property type="molecule type" value="Genomic_DNA"/>
</dbReference>
<feature type="chain" id="PRO_5012305075" evidence="2">
    <location>
        <begin position="20"/>
        <end position="241"/>
    </location>
</feature>
<keyword evidence="2" id="KW-0732">Signal</keyword>
<reference evidence="3 4" key="2">
    <citation type="submission" date="2016-08" db="EMBL/GenBank/DDBJ databases">
        <title>Pervasive Adenine N6-methylation of Active Genes in Fungi.</title>
        <authorList>
            <consortium name="DOE Joint Genome Institute"/>
            <person name="Mondo S.J."/>
            <person name="Dannebaum R.O."/>
            <person name="Kuo R.C."/>
            <person name="Labutti K."/>
            <person name="Haridas S."/>
            <person name="Kuo A."/>
            <person name="Salamov A."/>
            <person name="Ahrendt S.R."/>
            <person name="Lipzen A."/>
            <person name="Sullivan W."/>
            <person name="Andreopoulos W.B."/>
            <person name="Clum A."/>
            <person name="Lindquist E."/>
            <person name="Daum C."/>
            <person name="Ramamoorthy G.K."/>
            <person name="Gryganskyi A."/>
            <person name="Culley D."/>
            <person name="Magnuson J.K."/>
            <person name="James T.Y."/>
            <person name="O'Malley M.A."/>
            <person name="Stajich J.E."/>
            <person name="Spatafora J.W."/>
            <person name="Visel A."/>
            <person name="Grigoriev I.V."/>
        </authorList>
    </citation>
    <scope>NUCLEOTIDE SEQUENCE [LARGE SCALE GENOMIC DNA]</scope>
    <source>
        <strain evidence="3 4">S4</strain>
    </source>
</reference>
<keyword evidence="1" id="KW-0812">Transmembrane</keyword>
<evidence type="ECO:0000313" key="3">
    <source>
        <dbReference type="EMBL" id="ORX76912.1"/>
    </source>
</evidence>
<name>A0A1Y1WTY1_9FUNG</name>
<sequence length="241" mass="27591">MNFFNFLLLCLIIAITSNAYFVNIKRDSTLNNDDSSEKEIEEECFKEFNSSLVNTCAPNINLINYKKECANLEVDKCKEFYNNPLDYFPTCKKSSKMQELIPPLMHYLKSALEIKCQEDEKGELCPLAISLIINYQNDEVIEDNCKSKKCTESVIKELKNIDSLNLKKEDLINSYKNNTNSEKSSTNSEKSSISIKELIEKLESDKCKSKYINTSSNANYIKINNSLLISLIILLLLIILS</sequence>